<organism evidence="1 2">
    <name type="scientific">Candidatus Erwinia dacicola</name>
    <dbReference type="NCBI Taxonomy" id="252393"/>
    <lineage>
        <taxon>Bacteria</taxon>
        <taxon>Pseudomonadati</taxon>
        <taxon>Pseudomonadota</taxon>
        <taxon>Gammaproteobacteria</taxon>
        <taxon>Enterobacterales</taxon>
        <taxon>Erwiniaceae</taxon>
        <taxon>Erwinia</taxon>
    </lineage>
</organism>
<comment type="caution">
    <text evidence="1">The sequence shown here is derived from an EMBL/GenBank/DDBJ whole genome shotgun (WGS) entry which is preliminary data.</text>
</comment>
<accession>A0A328TY39</accession>
<name>A0A328TY39_9GAMM</name>
<evidence type="ECO:0000313" key="2">
    <source>
        <dbReference type="Proteomes" id="UP000244334"/>
    </source>
</evidence>
<dbReference type="AlphaFoldDB" id="A0A328TY39"/>
<proteinExistence type="predicted"/>
<keyword evidence="2" id="KW-1185">Reference proteome</keyword>
<dbReference type="EMBL" id="LJAM02000020">
    <property type="protein sequence ID" value="RAP72666.1"/>
    <property type="molecule type" value="Genomic_DNA"/>
</dbReference>
<dbReference type="Proteomes" id="UP000244334">
    <property type="component" value="Unassembled WGS sequence"/>
</dbReference>
<gene>
    <name evidence="1" type="ORF">ACZ87_00524</name>
</gene>
<reference evidence="1" key="1">
    <citation type="submission" date="2018-04" db="EMBL/GenBank/DDBJ databases">
        <title>Genomes of the Obligate Erwinia dacicola and Facultative Enterobacter sp. OLF Endosymbionts of the Olive Fruit fly, Bactrocera oleae.</title>
        <authorList>
            <person name="Estes A.M."/>
            <person name="Hearn D.J."/>
            <person name="Agarwal S."/>
            <person name="Pierson E.A."/>
            <person name="Dunning-Hotopp J.C."/>
        </authorList>
    </citation>
    <scope>NUCLEOTIDE SEQUENCE [LARGE SCALE GENOMIC DNA]</scope>
    <source>
        <strain evidence="1">Oroville</strain>
    </source>
</reference>
<sequence length="42" mass="4664">MRQRSVENLAGIPADKIYLVQLSDLDKQPEICYGSSGDERPA</sequence>
<protein>
    <submittedName>
        <fullName evidence="1">Uncharacterized protein</fullName>
    </submittedName>
</protein>
<evidence type="ECO:0000313" key="1">
    <source>
        <dbReference type="EMBL" id="RAP72666.1"/>
    </source>
</evidence>